<dbReference type="Proteomes" id="UP001381693">
    <property type="component" value="Unassembled WGS sequence"/>
</dbReference>
<dbReference type="InterPro" id="IPR052455">
    <property type="entry name" value="Tricalbin_domain"/>
</dbReference>
<gene>
    <name evidence="3" type="ORF">SK128_016336</name>
</gene>
<evidence type="ECO:0000313" key="4">
    <source>
        <dbReference type="Proteomes" id="UP001381693"/>
    </source>
</evidence>
<feature type="non-terminal residue" evidence="3">
    <location>
        <position position="1"/>
    </location>
</feature>
<feature type="region of interest" description="Disordered" evidence="1">
    <location>
        <begin position="454"/>
        <end position="558"/>
    </location>
</feature>
<dbReference type="PRINTS" id="PR00360">
    <property type="entry name" value="C2DOMAIN"/>
</dbReference>
<feature type="region of interest" description="Disordered" evidence="1">
    <location>
        <begin position="381"/>
        <end position="421"/>
    </location>
</feature>
<evidence type="ECO:0000256" key="1">
    <source>
        <dbReference type="SAM" id="MobiDB-lite"/>
    </source>
</evidence>
<feature type="compositionally biased region" description="Polar residues" evidence="1">
    <location>
        <begin position="459"/>
        <end position="470"/>
    </location>
</feature>
<dbReference type="InterPro" id="IPR035892">
    <property type="entry name" value="C2_domain_sf"/>
</dbReference>
<dbReference type="Gene3D" id="2.60.40.150">
    <property type="entry name" value="C2 domain"/>
    <property type="match status" value="2"/>
</dbReference>
<dbReference type="Pfam" id="PF00168">
    <property type="entry name" value="C2"/>
    <property type="match status" value="2"/>
</dbReference>
<keyword evidence="4" id="KW-1185">Reference proteome</keyword>
<protein>
    <recommendedName>
        <fullName evidence="2">C2 domain-containing protein</fullName>
    </recommendedName>
</protein>
<reference evidence="3 4" key="1">
    <citation type="submission" date="2023-11" db="EMBL/GenBank/DDBJ databases">
        <title>Halocaridina rubra genome assembly.</title>
        <authorList>
            <person name="Smith C."/>
        </authorList>
    </citation>
    <scope>NUCLEOTIDE SEQUENCE [LARGE SCALE GENOMIC DNA]</scope>
    <source>
        <strain evidence="3">EP-1</strain>
        <tissue evidence="3">Whole</tissue>
    </source>
</reference>
<organism evidence="3 4">
    <name type="scientific">Halocaridina rubra</name>
    <name type="common">Hawaiian red shrimp</name>
    <dbReference type="NCBI Taxonomy" id="373956"/>
    <lineage>
        <taxon>Eukaryota</taxon>
        <taxon>Metazoa</taxon>
        <taxon>Ecdysozoa</taxon>
        <taxon>Arthropoda</taxon>
        <taxon>Crustacea</taxon>
        <taxon>Multicrustacea</taxon>
        <taxon>Malacostraca</taxon>
        <taxon>Eumalacostraca</taxon>
        <taxon>Eucarida</taxon>
        <taxon>Decapoda</taxon>
        <taxon>Pleocyemata</taxon>
        <taxon>Caridea</taxon>
        <taxon>Atyoidea</taxon>
        <taxon>Atyidae</taxon>
        <taxon>Halocaridina</taxon>
    </lineage>
</organism>
<proteinExistence type="predicted"/>
<dbReference type="InterPro" id="IPR000008">
    <property type="entry name" value="C2_dom"/>
</dbReference>
<dbReference type="SUPFAM" id="SSF49562">
    <property type="entry name" value="C2 domain (Calcium/lipid-binding domain, CaLB)"/>
    <property type="match status" value="2"/>
</dbReference>
<feature type="region of interest" description="Disordered" evidence="1">
    <location>
        <begin position="142"/>
        <end position="187"/>
    </location>
</feature>
<accession>A0AAN8WGV7</accession>
<feature type="compositionally biased region" description="Low complexity" evidence="1">
    <location>
        <begin position="147"/>
        <end position="157"/>
    </location>
</feature>
<dbReference type="PANTHER" id="PTHR46980">
    <property type="entry name" value="TRICALBIN-1-RELATED"/>
    <property type="match status" value="1"/>
</dbReference>
<dbReference type="EMBL" id="JAXCGZ010019659">
    <property type="protein sequence ID" value="KAK7065907.1"/>
    <property type="molecule type" value="Genomic_DNA"/>
</dbReference>
<feature type="compositionally biased region" description="Polar residues" evidence="1">
    <location>
        <begin position="165"/>
        <end position="177"/>
    </location>
</feature>
<feature type="compositionally biased region" description="Low complexity" evidence="1">
    <location>
        <begin position="704"/>
        <end position="719"/>
    </location>
</feature>
<dbReference type="CDD" id="cd00030">
    <property type="entry name" value="C2"/>
    <property type="match status" value="2"/>
</dbReference>
<evidence type="ECO:0000313" key="3">
    <source>
        <dbReference type="EMBL" id="KAK7065907.1"/>
    </source>
</evidence>
<name>A0AAN8WGV7_HALRR</name>
<feature type="domain" description="C2" evidence="2">
    <location>
        <begin position="206"/>
        <end position="322"/>
    </location>
</feature>
<dbReference type="SMART" id="SM00239">
    <property type="entry name" value="C2"/>
    <property type="match status" value="2"/>
</dbReference>
<dbReference type="PROSITE" id="PS50004">
    <property type="entry name" value="C2"/>
    <property type="match status" value="2"/>
</dbReference>
<feature type="domain" description="C2" evidence="2">
    <location>
        <begin position="1"/>
        <end position="102"/>
    </location>
</feature>
<feature type="compositionally biased region" description="Basic and acidic residues" evidence="1">
    <location>
        <begin position="544"/>
        <end position="558"/>
    </location>
</feature>
<comment type="caution">
    <text evidence="3">The sequence shown here is derived from an EMBL/GenBank/DDBJ whole genome shotgun (WGS) entry which is preliminary data.</text>
</comment>
<dbReference type="PANTHER" id="PTHR46980:SF2">
    <property type="entry name" value="TRICALBIN-1-RELATED"/>
    <property type="match status" value="1"/>
</dbReference>
<feature type="compositionally biased region" description="Polar residues" evidence="1">
    <location>
        <begin position="496"/>
        <end position="520"/>
    </location>
</feature>
<dbReference type="AlphaFoldDB" id="A0AAN8WGV7"/>
<sequence length="772" mass="82623">AGVLYIVIHGADNIGASEYPPSPYCLVFNNRRKIKTTHYVSECASPRWECGVEMLVTDVSAVTLSVAVCSMPRAAQDTELLGLASLSLATVELPLLRYQLPLTRSLPTPGGGAGSSSQPGTVTVTLVFRSVPSVAGCNVIASESGERSGPSSSSSLSHAVPTATFVPTSSQRRTSLTGPEDDDAIGKKRNNTHWINQAKQLLSTTRDGEAGTQDIGDIIASGLGLIELTIIRAQDLVAKDLNGFSDPYCVVKVNGEVKYRTRVMKKTLNPQWDETLITHLPKPPDALAITLWDHDAFGRDFLGSVTLKETEVRQMSVTDGPIWCALDGTKSGQLEIRVKLISDDYEHRISSQTAQYLATYGMISEEASSQYDPADNIQVGEEHAGTSSGEDSGIIAPQQSPSREDEESAPRIPSHSESYANNSLQNHLETNTGRRASESTLLYTKDSHQADADSAYGMSMSQTCDSPTHSSRSRKTGARIIASALAMARSSKGRVDTQSDGSNASSPTISHQSSNASSQGKPLPKISLTEHSEDDYGGSSSPEHVPKTKKTDGGLRAVREKMRRGFAHPLRRFRSEANVRDAPATLSSPDVQSCESPEPHVELTLAGIGTGMRLGVGGGEGDASELLDATLGHAKSQPNLLLLPCNTNQSASSTKLGSESGHIHRMDVFTNIRGVAGRVQGLHIPRSGLQLFLRVRISDEKHSSGGSSSRSTKTIGRSRLVPASPSPNFECDWMVEGDVSRRAAIILEVRTGSRELLNSTNVVLGDLFTGKL</sequence>
<feature type="region of interest" description="Disordered" evidence="1">
    <location>
        <begin position="701"/>
        <end position="723"/>
    </location>
</feature>
<evidence type="ECO:0000259" key="2">
    <source>
        <dbReference type="PROSITE" id="PS50004"/>
    </source>
</evidence>